<sequence>MGIPTLFRDAGRIVMMAIADANYNFIYVDVGSQGRISDGGVFRRTELYSKLQNGDLDLRPDVVLPGIDENVPYVFLAGDAFPLQRNTMKPYPGTFEKNSPKRIYNHRLCRPRRVIENTSGIMAWFLEFFESLCFCNSKMLR</sequence>
<proteinExistence type="predicted"/>
<comment type="cofactor">
    <cofactor evidence="1">
        <name>a divalent metal cation</name>
        <dbReference type="ChEBI" id="CHEBI:60240"/>
    </cofactor>
</comment>
<evidence type="ECO:0000313" key="4">
    <source>
        <dbReference type="EMBL" id="KAJ8884460.1"/>
    </source>
</evidence>
<dbReference type="EMBL" id="JARBHB010000005">
    <property type="protein sequence ID" value="KAJ8884460.1"/>
    <property type="molecule type" value="Genomic_DNA"/>
</dbReference>
<evidence type="ECO:0000259" key="3">
    <source>
        <dbReference type="Pfam" id="PF13359"/>
    </source>
</evidence>
<dbReference type="Pfam" id="PF13359">
    <property type="entry name" value="DDE_Tnp_4"/>
    <property type="match status" value="1"/>
</dbReference>
<protein>
    <recommendedName>
        <fullName evidence="3">DDE Tnp4 domain-containing protein</fullName>
    </recommendedName>
</protein>
<keyword evidence="5" id="KW-1185">Reference proteome</keyword>
<evidence type="ECO:0000256" key="2">
    <source>
        <dbReference type="ARBA" id="ARBA00022723"/>
    </source>
</evidence>
<accession>A0ABQ9HJD5</accession>
<evidence type="ECO:0000256" key="1">
    <source>
        <dbReference type="ARBA" id="ARBA00001968"/>
    </source>
</evidence>
<keyword evidence="2" id="KW-0479">Metal-binding</keyword>
<reference evidence="4 5" key="1">
    <citation type="submission" date="2023-02" db="EMBL/GenBank/DDBJ databases">
        <title>LHISI_Scaffold_Assembly.</title>
        <authorList>
            <person name="Stuart O.P."/>
            <person name="Cleave R."/>
            <person name="Magrath M.J.L."/>
            <person name="Mikheyev A.S."/>
        </authorList>
    </citation>
    <scope>NUCLEOTIDE SEQUENCE [LARGE SCALE GENOMIC DNA]</scope>
    <source>
        <strain evidence="4">Daus_M_001</strain>
        <tissue evidence="4">Leg muscle</tissue>
    </source>
</reference>
<evidence type="ECO:0000313" key="5">
    <source>
        <dbReference type="Proteomes" id="UP001159363"/>
    </source>
</evidence>
<feature type="domain" description="DDE Tnp4" evidence="3">
    <location>
        <begin position="14"/>
        <end position="122"/>
    </location>
</feature>
<organism evidence="4 5">
    <name type="scientific">Dryococelus australis</name>
    <dbReference type="NCBI Taxonomy" id="614101"/>
    <lineage>
        <taxon>Eukaryota</taxon>
        <taxon>Metazoa</taxon>
        <taxon>Ecdysozoa</taxon>
        <taxon>Arthropoda</taxon>
        <taxon>Hexapoda</taxon>
        <taxon>Insecta</taxon>
        <taxon>Pterygota</taxon>
        <taxon>Neoptera</taxon>
        <taxon>Polyneoptera</taxon>
        <taxon>Phasmatodea</taxon>
        <taxon>Verophasmatodea</taxon>
        <taxon>Anareolatae</taxon>
        <taxon>Phasmatidae</taxon>
        <taxon>Eurycanthinae</taxon>
        <taxon>Dryococelus</taxon>
    </lineage>
</organism>
<name>A0ABQ9HJD5_9NEOP</name>
<comment type="caution">
    <text evidence="4">The sequence shown here is derived from an EMBL/GenBank/DDBJ whole genome shotgun (WGS) entry which is preliminary data.</text>
</comment>
<dbReference type="Proteomes" id="UP001159363">
    <property type="component" value="Chromosome 4"/>
</dbReference>
<dbReference type="InterPro" id="IPR027806">
    <property type="entry name" value="HARBI1_dom"/>
</dbReference>
<gene>
    <name evidence="4" type="ORF">PR048_016317</name>
</gene>